<dbReference type="Proteomes" id="UP001374584">
    <property type="component" value="Unassembled WGS sequence"/>
</dbReference>
<protein>
    <submittedName>
        <fullName evidence="1">Uncharacterized protein</fullName>
    </submittedName>
</protein>
<reference evidence="1 2" key="1">
    <citation type="submission" date="2024-01" db="EMBL/GenBank/DDBJ databases">
        <title>The genomes of 5 underutilized Papilionoideae crops provide insights into root nodulation and disease resistanc.</title>
        <authorList>
            <person name="Jiang F."/>
        </authorList>
    </citation>
    <scope>NUCLEOTIDE SEQUENCE [LARGE SCALE GENOMIC DNA]</scope>
    <source>
        <strain evidence="1">JINMINGXINNONG_FW02</strain>
        <tissue evidence="1">Leaves</tissue>
    </source>
</reference>
<comment type="caution">
    <text evidence="1">The sequence shown here is derived from an EMBL/GenBank/DDBJ whole genome shotgun (WGS) entry which is preliminary data.</text>
</comment>
<keyword evidence="2" id="KW-1185">Reference proteome</keyword>
<dbReference type="AlphaFoldDB" id="A0AAN9RNA3"/>
<dbReference type="EMBL" id="JAYMYR010000002">
    <property type="protein sequence ID" value="KAK7378319.1"/>
    <property type="molecule type" value="Genomic_DNA"/>
</dbReference>
<proteinExistence type="predicted"/>
<evidence type="ECO:0000313" key="2">
    <source>
        <dbReference type="Proteomes" id="UP001374584"/>
    </source>
</evidence>
<sequence length="120" mass="13675">MEAVGLICKWKGKYSLKSLEAVDVRGSRSLYLTVQNLMWKVLDSGGKKIKKHNILVGSNSFTYACNTLLFWEVCIRDIENQVENPKSRCLFKIPYGPSKLGGKEATIKPLWDDQHCKCHK</sequence>
<name>A0AAN9RNA3_PHACN</name>
<evidence type="ECO:0000313" key="1">
    <source>
        <dbReference type="EMBL" id="KAK7378319.1"/>
    </source>
</evidence>
<gene>
    <name evidence="1" type="ORF">VNO80_03758</name>
</gene>
<accession>A0AAN9RNA3</accession>
<organism evidence="1 2">
    <name type="scientific">Phaseolus coccineus</name>
    <name type="common">Scarlet runner bean</name>
    <name type="synonym">Phaseolus multiflorus</name>
    <dbReference type="NCBI Taxonomy" id="3886"/>
    <lineage>
        <taxon>Eukaryota</taxon>
        <taxon>Viridiplantae</taxon>
        <taxon>Streptophyta</taxon>
        <taxon>Embryophyta</taxon>
        <taxon>Tracheophyta</taxon>
        <taxon>Spermatophyta</taxon>
        <taxon>Magnoliopsida</taxon>
        <taxon>eudicotyledons</taxon>
        <taxon>Gunneridae</taxon>
        <taxon>Pentapetalae</taxon>
        <taxon>rosids</taxon>
        <taxon>fabids</taxon>
        <taxon>Fabales</taxon>
        <taxon>Fabaceae</taxon>
        <taxon>Papilionoideae</taxon>
        <taxon>50 kb inversion clade</taxon>
        <taxon>NPAAA clade</taxon>
        <taxon>indigoferoid/millettioid clade</taxon>
        <taxon>Phaseoleae</taxon>
        <taxon>Phaseolus</taxon>
    </lineage>
</organism>